<dbReference type="Proteomes" id="UP000199110">
    <property type="component" value="Unassembled WGS sequence"/>
</dbReference>
<dbReference type="Gene3D" id="3.40.50.150">
    <property type="entry name" value="Vaccinia Virus protein VP39"/>
    <property type="match status" value="1"/>
</dbReference>
<dbReference type="AlphaFoldDB" id="A0A1I3NWN1"/>
<gene>
    <name evidence="1" type="ORF">SAMN04488095_2274</name>
</gene>
<organism evidence="1 2">
    <name type="scientific">Jannaschia pohangensis</name>
    <dbReference type="NCBI Taxonomy" id="390807"/>
    <lineage>
        <taxon>Bacteria</taxon>
        <taxon>Pseudomonadati</taxon>
        <taxon>Pseudomonadota</taxon>
        <taxon>Alphaproteobacteria</taxon>
        <taxon>Rhodobacterales</taxon>
        <taxon>Roseobacteraceae</taxon>
        <taxon>Jannaschia</taxon>
    </lineage>
</organism>
<sequence>MAFTADWLALREPADLAARDSTLLTRAAECVASGKVVLDLGSGTGSTLRAFEAHGFTGLSWRLFDNDPGLLDVAGKRHPGAERVTGDLGDLGALPLGGVGLVTASALLDLMPLDWVTDLAARLDTAGIPFYAALNYDGIMHWEPVLPTDTDVTTHFNMHQRGDKGIGAALGPSSGETCRRVFGERGFDVTTADSPWIIDPDRAPLHEALLQGIAGAADEAGCAVATDWCAARIGALHDSRGVIGHTDLLAIPRGTSA</sequence>
<dbReference type="InterPro" id="IPR029063">
    <property type="entry name" value="SAM-dependent_MTases_sf"/>
</dbReference>
<keyword evidence="2" id="KW-1185">Reference proteome</keyword>
<protein>
    <recommendedName>
        <fullName evidence="3">Methyltransferase domain-containing protein</fullName>
    </recommendedName>
</protein>
<name>A0A1I3NWN1_9RHOB</name>
<reference evidence="1 2" key="1">
    <citation type="submission" date="2016-10" db="EMBL/GenBank/DDBJ databases">
        <authorList>
            <person name="de Groot N.N."/>
        </authorList>
    </citation>
    <scope>NUCLEOTIDE SEQUENCE [LARGE SCALE GENOMIC DNA]</scope>
    <source>
        <strain evidence="1 2">DSM 19073</strain>
    </source>
</reference>
<dbReference type="EMBL" id="FORA01000002">
    <property type="protein sequence ID" value="SFJ13567.1"/>
    <property type="molecule type" value="Genomic_DNA"/>
</dbReference>
<evidence type="ECO:0000313" key="2">
    <source>
        <dbReference type="Proteomes" id="UP000199110"/>
    </source>
</evidence>
<dbReference type="OrthoDB" id="7273451at2"/>
<dbReference type="RefSeq" id="WP_092780256.1">
    <property type="nucleotide sequence ID" value="NZ_FORA01000002.1"/>
</dbReference>
<proteinExistence type="predicted"/>
<dbReference type="SUPFAM" id="SSF53335">
    <property type="entry name" value="S-adenosyl-L-methionine-dependent methyltransferases"/>
    <property type="match status" value="1"/>
</dbReference>
<dbReference type="STRING" id="390807.SAMN04488095_2274"/>
<evidence type="ECO:0000313" key="1">
    <source>
        <dbReference type="EMBL" id="SFJ13567.1"/>
    </source>
</evidence>
<accession>A0A1I3NWN1</accession>
<evidence type="ECO:0008006" key="3">
    <source>
        <dbReference type="Google" id="ProtNLM"/>
    </source>
</evidence>